<organism evidence="3 4">
    <name type="scientific">Hirundo rustica rustica</name>
    <dbReference type="NCBI Taxonomy" id="333673"/>
    <lineage>
        <taxon>Eukaryota</taxon>
        <taxon>Metazoa</taxon>
        <taxon>Chordata</taxon>
        <taxon>Craniata</taxon>
        <taxon>Vertebrata</taxon>
        <taxon>Euteleostomi</taxon>
        <taxon>Archelosauria</taxon>
        <taxon>Archosauria</taxon>
        <taxon>Dinosauria</taxon>
        <taxon>Saurischia</taxon>
        <taxon>Theropoda</taxon>
        <taxon>Coelurosauria</taxon>
        <taxon>Aves</taxon>
        <taxon>Neognathae</taxon>
        <taxon>Neoaves</taxon>
        <taxon>Telluraves</taxon>
        <taxon>Australaves</taxon>
        <taxon>Passeriformes</taxon>
        <taxon>Sylvioidea</taxon>
        <taxon>Hirundinidae</taxon>
        <taxon>Hirundo</taxon>
    </lineage>
</organism>
<dbReference type="OrthoDB" id="416454at2759"/>
<evidence type="ECO:0000256" key="1">
    <source>
        <dbReference type="ARBA" id="ARBA00023018"/>
    </source>
</evidence>
<comment type="caution">
    <text evidence="3">The sequence shown here is derived from an EMBL/GenBank/DDBJ whole genome shotgun (WGS) entry which is preliminary data.</text>
</comment>
<evidence type="ECO:0008006" key="5">
    <source>
        <dbReference type="Google" id="ProtNLM"/>
    </source>
</evidence>
<reference evidence="3 4" key="1">
    <citation type="submission" date="2018-07" db="EMBL/GenBank/DDBJ databases">
        <title>A high quality draft genome assembly of the barn swallow (H. rustica rustica).</title>
        <authorList>
            <person name="Formenti G."/>
            <person name="Chiara M."/>
            <person name="Poveda L."/>
            <person name="Francoijs K.-J."/>
            <person name="Bonisoli-Alquati A."/>
            <person name="Canova L."/>
            <person name="Gianfranceschi L."/>
            <person name="Horner D.S."/>
            <person name="Saino N."/>
        </authorList>
    </citation>
    <scope>NUCLEOTIDE SEQUENCE [LARGE SCALE GENOMIC DNA]</scope>
    <source>
        <strain evidence="3">Chelidonia</strain>
        <tissue evidence="3">Blood</tissue>
    </source>
</reference>
<protein>
    <recommendedName>
        <fullName evidence="5">Reverse transcriptase domain-containing protein</fullName>
    </recommendedName>
</protein>
<sequence>MRGNGFKLHGEKFKLDIRKNFFTEGVVKYWNELLREVVESLSLEIFKKQLDVAFSAMVYLTRCFLSSSIYIMEKEITTLEPPAAQWLRHSPRHGDTAKGWDAILRDMDKFKEWDLGNITSFNKAKCKVMHLGQGNPWNAVEENKKLYAIYDTSLDLSIAEVAFTILAMLKSVNDPGNMSFVKETVDKLLKGYDIRLRPDFGGPPVCVGMNIDIASIDMVSEVNMVTCLVDVGKAMDIVYLDFSKAFDTISRSTLLKKLGQVHPLLGENCLGGQPQRVVVNGFASS</sequence>
<dbReference type="Proteomes" id="UP000269221">
    <property type="component" value="Unassembled WGS sequence"/>
</dbReference>
<dbReference type="SUPFAM" id="SSF63712">
    <property type="entry name" value="Nicotinic receptor ligand binding domain-like"/>
    <property type="match status" value="1"/>
</dbReference>
<dbReference type="AlphaFoldDB" id="A0A3M0KHN9"/>
<dbReference type="Gene3D" id="2.70.170.10">
    <property type="entry name" value="Neurotransmitter-gated ion-channel ligand-binding domain"/>
    <property type="match status" value="1"/>
</dbReference>
<evidence type="ECO:0000313" key="4">
    <source>
        <dbReference type="Proteomes" id="UP000269221"/>
    </source>
</evidence>
<gene>
    <name evidence="3" type="ORF">DUI87_16128</name>
</gene>
<proteinExistence type="predicted"/>
<dbReference type="GO" id="GO:0005230">
    <property type="term" value="F:extracellular ligand-gated monoatomic ion channel activity"/>
    <property type="evidence" value="ECO:0007669"/>
    <property type="project" value="InterPro"/>
</dbReference>
<dbReference type="STRING" id="333673.A0A3M0KHN9"/>
<accession>A0A3M0KHN9</accession>
<evidence type="ECO:0000256" key="2">
    <source>
        <dbReference type="ARBA" id="ARBA00034099"/>
    </source>
</evidence>
<dbReference type="GO" id="GO:0097060">
    <property type="term" value="C:synaptic membrane"/>
    <property type="evidence" value="ECO:0007669"/>
    <property type="project" value="UniProtKB-SubCell"/>
</dbReference>
<evidence type="ECO:0000313" key="3">
    <source>
        <dbReference type="EMBL" id="RMC06687.1"/>
    </source>
</evidence>
<keyword evidence="4" id="KW-1185">Reference proteome</keyword>
<dbReference type="EMBL" id="QRBI01000120">
    <property type="protein sequence ID" value="RMC06687.1"/>
    <property type="molecule type" value="Genomic_DNA"/>
</dbReference>
<name>A0A3M0KHN9_HIRRU</name>
<keyword evidence="1" id="KW-0770">Synapse</keyword>
<comment type="subcellular location">
    <subcellularLocation>
        <location evidence="2">Synaptic cell membrane</location>
        <topology evidence="2">Multi-pass membrane protein</topology>
    </subcellularLocation>
</comment>
<dbReference type="InterPro" id="IPR036734">
    <property type="entry name" value="Neur_chan_lig-bd_sf"/>
</dbReference>